<dbReference type="KEGG" id="slf:JEQ17_47710"/>
<gene>
    <name evidence="7" type="ORF">JEQ17_47710</name>
</gene>
<dbReference type="RefSeq" id="WP_200401170.1">
    <property type="nucleotide sequence ID" value="NZ_CP066831.1"/>
</dbReference>
<keyword evidence="3" id="KW-0378">Hydrolase</keyword>
<evidence type="ECO:0000313" key="8">
    <source>
        <dbReference type="Proteomes" id="UP000595636"/>
    </source>
</evidence>
<feature type="chain" id="PRO_5032342814" evidence="5">
    <location>
        <begin position="24"/>
        <end position="288"/>
    </location>
</feature>
<keyword evidence="4" id="KW-0788">Thiol protease</keyword>
<name>A0A7T7L4J4_9ACTN</name>
<dbReference type="PROSITE" id="PS51935">
    <property type="entry name" value="NLPC_P60"/>
    <property type="match status" value="1"/>
</dbReference>
<keyword evidence="8" id="KW-1185">Reference proteome</keyword>
<dbReference type="GO" id="GO:0008234">
    <property type="term" value="F:cysteine-type peptidase activity"/>
    <property type="evidence" value="ECO:0007669"/>
    <property type="project" value="UniProtKB-KW"/>
</dbReference>
<proteinExistence type="inferred from homology"/>
<evidence type="ECO:0000256" key="2">
    <source>
        <dbReference type="ARBA" id="ARBA00022670"/>
    </source>
</evidence>
<evidence type="ECO:0000313" key="7">
    <source>
        <dbReference type="EMBL" id="QQM46338.1"/>
    </source>
</evidence>
<dbReference type="SUPFAM" id="SSF54001">
    <property type="entry name" value="Cysteine proteinases"/>
    <property type="match status" value="1"/>
</dbReference>
<evidence type="ECO:0000256" key="5">
    <source>
        <dbReference type="SAM" id="SignalP"/>
    </source>
</evidence>
<feature type="domain" description="NlpC/P60" evidence="6">
    <location>
        <begin position="143"/>
        <end position="286"/>
    </location>
</feature>
<dbReference type="Proteomes" id="UP000595636">
    <property type="component" value="Chromosome"/>
</dbReference>
<sequence>MTTGALLIAAGSMGLATAPPASANEPIANPSITVTGGCAGARSLVQIYWHSSNEASIHWTLTDTDRGDGKPPVLRMNAVGADGAQPFVFRTGETAAVLHGDTVSGGEDTWNPSDIAQFRRLQIITQNGTTASGVECSTTKSVYNFSRVAYHYSLDQTDKPYEWGTEGPDTFDCSGLVYHSYNRVPDLPSDWTRKTANSYYSWAVGEAANNESNNSNLQPLDVLRVPASERQVGDLVFYDGHVGFYAGDGRLYSALNENAGIGYTSIDILTRQDQYYYRIVGVRSSTSS</sequence>
<comment type="similarity">
    <text evidence="1">Belongs to the peptidase C40 family.</text>
</comment>
<dbReference type="GO" id="GO:0006508">
    <property type="term" value="P:proteolysis"/>
    <property type="evidence" value="ECO:0007669"/>
    <property type="project" value="UniProtKB-KW"/>
</dbReference>
<dbReference type="Pfam" id="PF00877">
    <property type="entry name" value="NLPC_P60"/>
    <property type="match status" value="1"/>
</dbReference>
<feature type="signal peptide" evidence="5">
    <location>
        <begin position="1"/>
        <end position="23"/>
    </location>
</feature>
<protein>
    <submittedName>
        <fullName evidence="7">C40 family peptidase</fullName>
    </submittedName>
</protein>
<dbReference type="PANTHER" id="PTHR47359">
    <property type="entry name" value="PEPTIDOGLYCAN DL-ENDOPEPTIDASE CWLO"/>
    <property type="match status" value="1"/>
</dbReference>
<dbReference type="InterPro" id="IPR038765">
    <property type="entry name" value="Papain-like_cys_pep_sf"/>
</dbReference>
<dbReference type="AlphaFoldDB" id="A0A7T7L4J4"/>
<keyword evidence="2" id="KW-0645">Protease</keyword>
<organism evidence="7 8">
    <name type="scientific">Streptomyces liliifuscus</name>
    <dbReference type="NCBI Taxonomy" id="2797636"/>
    <lineage>
        <taxon>Bacteria</taxon>
        <taxon>Bacillati</taxon>
        <taxon>Actinomycetota</taxon>
        <taxon>Actinomycetes</taxon>
        <taxon>Kitasatosporales</taxon>
        <taxon>Streptomycetaceae</taxon>
        <taxon>Streptomyces</taxon>
    </lineage>
</organism>
<dbReference type="InterPro" id="IPR000064">
    <property type="entry name" value="NLP_P60_dom"/>
</dbReference>
<keyword evidence="5" id="KW-0732">Signal</keyword>
<dbReference type="InterPro" id="IPR051794">
    <property type="entry name" value="PG_Endopeptidase_C40"/>
</dbReference>
<dbReference type="EMBL" id="CP066831">
    <property type="protein sequence ID" value="QQM46338.1"/>
    <property type="molecule type" value="Genomic_DNA"/>
</dbReference>
<evidence type="ECO:0000259" key="6">
    <source>
        <dbReference type="PROSITE" id="PS51935"/>
    </source>
</evidence>
<dbReference type="PANTHER" id="PTHR47359:SF3">
    <property type="entry name" value="NLP_P60 DOMAIN-CONTAINING PROTEIN-RELATED"/>
    <property type="match status" value="1"/>
</dbReference>
<accession>A0A7T7L4J4</accession>
<reference evidence="7 8" key="1">
    <citation type="submission" date="2020-12" db="EMBL/GenBank/DDBJ databases">
        <title>A novel species.</title>
        <authorList>
            <person name="Li K."/>
        </authorList>
    </citation>
    <scope>NUCLEOTIDE SEQUENCE [LARGE SCALE GENOMIC DNA]</scope>
    <source>
        <strain evidence="7 8">ZYC-3</strain>
    </source>
</reference>
<evidence type="ECO:0000256" key="1">
    <source>
        <dbReference type="ARBA" id="ARBA00007074"/>
    </source>
</evidence>
<dbReference type="Gene3D" id="3.90.1720.10">
    <property type="entry name" value="endopeptidase domain like (from Nostoc punctiforme)"/>
    <property type="match status" value="1"/>
</dbReference>
<evidence type="ECO:0000256" key="4">
    <source>
        <dbReference type="ARBA" id="ARBA00022807"/>
    </source>
</evidence>
<evidence type="ECO:0000256" key="3">
    <source>
        <dbReference type="ARBA" id="ARBA00022801"/>
    </source>
</evidence>